<comment type="caution">
    <text evidence="2">The sequence shown here is derived from an EMBL/GenBank/DDBJ whole genome shotgun (WGS) entry which is preliminary data.</text>
</comment>
<evidence type="ECO:0000313" key="3">
    <source>
        <dbReference type="Proteomes" id="UP000543598"/>
    </source>
</evidence>
<evidence type="ECO:0000256" key="1">
    <source>
        <dbReference type="SAM" id="MobiDB-lite"/>
    </source>
</evidence>
<sequence length="204" mass="22525">MSELFLEAIDPERIHVGDGVHMPSRWDAVATGEPDNLGAIRVGVVYDQQLRRSVAASVRVDRTREGEEVTAASLRDVSVLQIVQRSALQLVTVQRGEGPSMKLSEYLADVRAHASDREYGETVLEAVRLYRIATTVNIAPLKLVADQLGVSVSTATRMMARAREAGLAEDLITRETYKRMRADEEQRTRPHQFPGSPSGPSHAH</sequence>
<dbReference type="RefSeq" id="WP_167034730.1">
    <property type="nucleotide sequence ID" value="NZ_BAAANA010000002.1"/>
</dbReference>
<proteinExistence type="predicted"/>
<evidence type="ECO:0000313" key="2">
    <source>
        <dbReference type="EMBL" id="NNH03075.1"/>
    </source>
</evidence>
<name>A0A7Y2LYB5_9MICO</name>
<gene>
    <name evidence="2" type="ORF">HLA99_04305</name>
</gene>
<keyword evidence="3" id="KW-1185">Reference proteome</keyword>
<organism evidence="2 3">
    <name type="scientific">Microbacterium ulmi</name>
    <dbReference type="NCBI Taxonomy" id="179095"/>
    <lineage>
        <taxon>Bacteria</taxon>
        <taxon>Bacillati</taxon>
        <taxon>Actinomycetota</taxon>
        <taxon>Actinomycetes</taxon>
        <taxon>Micrococcales</taxon>
        <taxon>Microbacteriaceae</taxon>
        <taxon>Microbacterium</taxon>
    </lineage>
</organism>
<dbReference type="AlphaFoldDB" id="A0A7Y2LYB5"/>
<dbReference type="EMBL" id="JABEMB010000003">
    <property type="protein sequence ID" value="NNH03075.1"/>
    <property type="molecule type" value="Genomic_DNA"/>
</dbReference>
<accession>A0A7Y2LYB5</accession>
<dbReference type="Proteomes" id="UP000543598">
    <property type="component" value="Unassembled WGS sequence"/>
</dbReference>
<reference evidence="2 3" key="1">
    <citation type="submission" date="2020-05" db="EMBL/GenBank/DDBJ databases">
        <title>MicrobeNet Type strains.</title>
        <authorList>
            <person name="Nicholson A.C."/>
        </authorList>
    </citation>
    <scope>NUCLEOTIDE SEQUENCE [LARGE SCALE GENOMIC DNA]</scope>
    <source>
        <strain evidence="2 3">JCM 14282</strain>
    </source>
</reference>
<feature type="region of interest" description="Disordered" evidence="1">
    <location>
        <begin position="180"/>
        <end position="204"/>
    </location>
</feature>
<protein>
    <submittedName>
        <fullName evidence="2">Uncharacterized protein</fullName>
    </submittedName>
</protein>